<dbReference type="PANTHER" id="PTHR31739:SF25">
    <property type="entry name" value="(E,E)-GERANYLLINALOOL SYNTHASE"/>
    <property type="match status" value="1"/>
</dbReference>
<dbReference type="AlphaFoldDB" id="A0A5P1EQ53"/>
<keyword evidence="1" id="KW-0460">Magnesium</keyword>
<evidence type="ECO:0000313" key="2">
    <source>
        <dbReference type="EMBL" id="ONK68138.1"/>
    </source>
</evidence>
<proteinExistence type="predicted"/>
<dbReference type="Gramene" id="ONK68138">
    <property type="protein sequence ID" value="ONK68138"/>
    <property type="gene ID" value="A4U43_C05F7840"/>
</dbReference>
<dbReference type="Gene3D" id="1.50.10.160">
    <property type="match status" value="1"/>
</dbReference>
<dbReference type="EMBL" id="CM007385">
    <property type="protein sequence ID" value="ONK68138.1"/>
    <property type="molecule type" value="Genomic_DNA"/>
</dbReference>
<evidence type="ECO:0000313" key="3">
    <source>
        <dbReference type="Proteomes" id="UP000243459"/>
    </source>
</evidence>
<name>A0A5P1EQ53_ASPOF</name>
<evidence type="ECO:0000256" key="1">
    <source>
        <dbReference type="ARBA" id="ARBA00022842"/>
    </source>
</evidence>
<reference evidence="3" key="1">
    <citation type="journal article" date="2017" name="Nat. Commun.">
        <title>The asparagus genome sheds light on the origin and evolution of a young Y chromosome.</title>
        <authorList>
            <person name="Harkess A."/>
            <person name="Zhou J."/>
            <person name="Xu C."/>
            <person name="Bowers J.E."/>
            <person name="Van der Hulst R."/>
            <person name="Ayyampalayam S."/>
            <person name="Mercati F."/>
            <person name="Riccardi P."/>
            <person name="McKain M.R."/>
            <person name="Kakrana A."/>
            <person name="Tang H."/>
            <person name="Ray J."/>
            <person name="Groenendijk J."/>
            <person name="Arikit S."/>
            <person name="Mathioni S.M."/>
            <person name="Nakano M."/>
            <person name="Shan H."/>
            <person name="Telgmann-Rauber A."/>
            <person name="Kanno A."/>
            <person name="Yue Z."/>
            <person name="Chen H."/>
            <person name="Li W."/>
            <person name="Chen Y."/>
            <person name="Xu X."/>
            <person name="Zhang Y."/>
            <person name="Luo S."/>
            <person name="Chen H."/>
            <person name="Gao J."/>
            <person name="Mao Z."/>
            <person name="Pires J.C."/>
            <person name="Luo M."/>
            <person name="Kudrna D."/>
            <person name="Wing R.A."/>
            <person name="Meyers B.C."/>
            <person name="Yi K."/>
            <person name="Kong H."/>
            <person name="Lavrijsen P."/>
            <person name="Sunseri F."/>
            <person name="Falavigna A."/>
            <person name="Ye Y."/>
            <person name="Leebens-Mack J.H."/>
            <person name="Chen G."/>
        </authorList>
    </citation>
    <scope>NUCLEOTIDE SEQUENCE [LARGE SCALE GENOMIC DNA]</scope>
    <source>
        <strain evidence="3">cv. DH0086</strain>
    </source>
</reference>
<dbReference type="PANTHER" id="PTHR31739">
    <property type="entry name" value="ENT-COPALYL DIPHOSPHATE SYNTHASE, CHLOROPLASTIC"/>
    <property type="match status" value="1"/>
</dbReference>
<organism evidence="2 3">
    <name type="scientific">Asparagus officinalis</name>
    <name type="common">Garden asparagus</name>
    <dbReference type="NCBI Taxonomy" id="4686"/>
    <lineage>
        <taxon>Eukaryota</taxon>
        <taxon>Viridiplantae</taxon>
        <taxon>Streptophyta</taxon>
        <taxon>Embryophyta</taxon>
        <taxon>Tracheophyta</taxon>
        <taxon>Spermatophyta</taxon>
        <taxon>Magnoliopsida</taxon>
        <taxon>Liliopsida</taxon>
        <taxon>Asparagales</taxon>
        <taxon>Asparagaceae</taxon>
        <taxon>Asparagoideae</taxon>
        <taxon>Asparagus</taxon>
    </lineage>
</organism>
<dbReference type="Proteomes" id="UP000243459">
    <property type="component" value="Chromosome 5"/>
</dbReference>
<keyword evidence="3" id="KW-1185">Reference proteome</keyword>
<dbReference type="GO" id="GO:0010333">
    <property type="term" value="F:terpene synthase activity"/>
    <property type="evidence" value="ECO:0007669"/>
    <property type="project" value="InterPro"/>
</dbReference>
<dbReference type="GO" id="GO:0016102">
    <property type="term" value="P:diterpenoid biosynthetic process"/>
    <property type="evidence" value="ECO:0007669"/>
    <property type="project" value="TreeGrafter"/>
</dbReference>
<dbReference type="GO" id="GO:0000287">
    <property type="term" value="F:magnesium ion binding"/>
    <property type="evidence" value="ECO:0007669"/>
    <property type="project" value="TreeGrafter"/>
</dbReference>
<protein>
    <recommendedName>
        <fullName evidence="4">Terpene synthase N-terminal domain-containing protein</fullName>
    </recommendedName>
</protein>
<gene>
    <name evidence="2" type="ORF">A4U43_C05F7840</name>
</gene>
<sequence length="179" mass="20291">MESISLLPSVSSVPRSRAPLDQRNGILSFRQKGRYVKNEQSLRLRPLGKFFSRVYGAFQDDPTKDSGDRNNSILVSDEERIETLVMQIKAIFRSMNDGEISPSAYDTAWVARIPSKDDPAKPHFPTTLDWILKNQHEDGSWGEPSIFLLYDRLVCTLACILALKSWSRGPEHTERGNVP</sequence>
<dbReference type="SUPFAM" id="SSF48239">
    <property type="entry name" value="Terpenoid cyclases/Protein prenyltransferases"/>
    <property type="match status" value="1"/>
</dbReference>
<dbReference type="InterPro" id="IPR008930">
    <property type="entry name" value="Terpenoid_cyclase/PrenylTrfase"/>
</dbReference>
<dbReference type="InterPro" id="IPR050148">
    <property type="entry name" value="Terpene_synthase-like"/>
</dbReference>
<evidence type="ECO:0008006" key="4">
    <source>
        <dbReference type="Google" id="ProtNLM"/>
    </source>
</evidence>
<accession>A0A5P1EQ53</accession>